<proteinExistence type="predicted"/>
<sequence>MRFSLSTAAALLLAAADQATAQRSPRAASTNGKGPFVVDNQYKFTGRLYWDFSSGRMADWLRASEYKVWPTHEFQRSNVAVSGGYLQLKVPGGQKNRPIKGGEVVTTVNNIKYASVRTVAVFTENPGVCNGIFFYKSDKQETDIEWLSDPASQSNAGNRQVWFANQDNNGDRRKTWKSAQPPANPTSTEHEYRLDWIPGMTRFFIDGVQKWNTTKDVPSVSGPWVWNNWADGDKGWSVGPPVKDAVFKIKEIDIYYNTAPA</sequence>
<evidence type="ECO:0000256" key="1">
    <source>
        <dbReference type="SAM" id="MobiDB-lite"/>
    </source>
</evidence>
<dbReference type="SUPFAM" id="SSF49899">
    <property type="entry name" value="Concanavalin A-like lectins/glucanases"/>
    <property type="match status" value="1"/>
</dbReference>
<dbReference type="Pfam" id="PF00722">
    <property type="entry name" value="Glyco_hydro_16"/>
    <property type="match status" value="1"/>
</dbReference>
<dbReference type="Gene3D" id="2.60.120.200">
    <property type="match status" value="1"/>
</dbReference>
<dbReference type="GO" id="GO:0004553">
    <property type="term" value="F:hydrolase activity, hydrolyzing O-glycosyl compounds"/>
    <property type="evidence" value="ECO:0007669"/>
    <property type="project" value="InterPro"/>
</dbReference>
<dbReference type="CDD" id="cd00413">
    <property type="entry name" value="Glyco_hydrolase_16"/>
    <property type="match status" value="1"/>
</dbReference>
<protein>
    <recommendedName>
        <fullName evidence="3">GH16 domain-containing protein</fullName>
    </recommendedName>
</protein>
<dbReference type="AlphaFoldDB" id="A0A1Q8RNC2"/>
<dbReference type="InterPro" id="IPR000757">
    <property type="entry name" value="Beta-glucanase-like"/>
</dbReference>
<feature type="region of interest" description="Disordered" evidence="1">
    <location>
        <begin position="167"/>
        <end position="189"/>
    </location>
</feature>
<reference evidence="4 5" key="1">
    <citation type="submission" date="2016-11" db="EMBL/GenBank/DDBJ databases">
        <title>Draft Genome Assembly of Colletotrichum chlorophyti a pathogen of herbaceous plants.</title>
        <authorList>
            <person name="Gan P."/>
            <person name="Narusaka M."/>
            <person name="Tsushima A."/>
            <person name="Narusaka Y."/>
            <person name="Takano Y."/>
            <person name="Shirasu K."/>
        </authorList>
    </citation>
    <scope>NUCLEOTIDE SEQUENCE [LARGE SCALE GENOMIC DNA]</scope>
    <source>
        <strain evidence="4 5">NTL11</strain>
    </source>
</reference>
<evidence type="ECO:0000313" key="5">
    <source>
        <dbReference type="Proteomes" id="UP000186583"/>
    </source>
</evidence>
<evidence type="ECO:0000259" key="3">
    <source>
        <dbReference type="PROSITE" id="PS51762"/>
    </source>
</evidence>
<dbReference type="OrthoDB" id="25131at2759"/>
<name>A0A1Q8RNC2_9PEZI</name>
<dbReference type="EMBL" id="MPGH01000152">
    <property type="protein sequence ID" value="OLN85818.1"/>
    <property type="molecule type" value="Genomic_DNA"/>
</dbReference>
<feature type="domain" description="GH16" evidence="3">
    <location>
        <begin position="27"/>
        <end position="260"/>
    </location>
</feature>
<dbReference type="InterPro" id="IPR013320">
    <property type="entry name" value="ConA-like_dom_sf"/>
</dbReference>
<gene>
    <name evidence="4" type="ORF">CCHL11_09221</name>
</gene>
<organism evidence="4 5">
    <name type="scientific">Colletotrichum chlorophyti</name>
    <dbReference type="NCBI Taxonomy" id="708187"/>
    <lineage>
        <taxon>Eukaryota</taxon>
        <taxon>Fungi</taxon>
        <taxon>Dikarya</taxon>
        <taxon>Ascomycota</taxon>
        <taxon>Pezizomycotina</taxon>
        <taxon>Sordariomycetes</taxon>
        <taxon>Hypocreomycetidae</taxon>
        <taxon>Glomerellales</taxon>
        <taxon>Glomerellaceae</taxon>
        <taxon>Colletotrichum</taxon>
    </lineage>
</organism>
<feature type="signal peptide" evidence="2">
    <location>
        <begin position="1"/>
        <end position="21"/>
    </location>
</feature>
<evidence type="ECO:0000256" key="2">
    <source>
        <dbReference type="SAM" id="SignalP"/>
    </source>
</evidence>
<evidence type="ECO:0000313" key="4">
    <source>
        <dbReference type="EMBL" id="OLN85818.1"/>
    </source>
</evidence>
<dbReference type="PANTHER" id="PTHR38121">
    <property type="entry name" value="GH16 DOMAIN-CONTAINING PROTEIN"/>
    <property type="match status" value="1"/>
</dbReference>
<dbReference type="GO" id="GO:0005975">
    <property type="term" value="P:carbohydrate metabolic process"/>
    <property type="evidence" value="ECO:0007669"/>
    <property type="project" value="InterPro"/>
</dbReference>
<dbReference type="PANTHER" id="PTHR38121:SF2">
    <property type="entry name" value="ACYLTRANSFERASE 3 DOMAIN-CONTAINING PROTEIN"/>
    <property type="match status" value="1"/>
</dbReference>
<keyword evidence="5" id="KW-1185">Reference proteome</keyword>
<dbReference type="PROSITE" id="PS51762">
    <property type="entry name" value="GH16_2"/>
    <property type="match status" value="1"/>
</dbReference>
<keyword evidence="2" id="KW-0732">Signal</keyword>
<feature type="chain" id="PRO_5013136124" description="GH16 domain-containing protein" evidence="2">
    <location>
        <begin position="22"/>
        <end position="261"/>
    </location>
</feature>
<comment type="caution">
    <text evidence="4">The sequence shown here is derived from an EMBL/GenBank/DDBJ whole genome shotgun (WGS) entry which is preliminary data.</text>
</comment>
<dbReference type="Proteomes" id="UP000186583">
    <property type="component" value="Unassembled WGS sequence"/>
</dbReference>
<accession>A0A1Q8RNC2</accession>